<evidence type="ECO:0000313" key="11">
    <source>
        <dbReference type="EnsemblMetazoa" id="G17118.4:cds"/>
    </source>
</evidence>
<evidence type="ECO:0000256" key="2">
    <source>
        <dbReference type="ARBA" id="ARBA00022448"/>
    </source>
</evidence>
<dbReference type="Pfam" id="PF00876">
    <property type="entry name" value="Innexin"/>
    <property type="match status" value="1"/>
</dbReference>
<feature type="transmembrane region" description="Helical" evidence="9">
    <location>
        <begin position="82"/>
        <end position="101"/>
    </location>
</feature>
<evidence type="ECO:0000256" key="7">
    <source>
        <dbReference type="ARBA" id="ARBA00023136"/>
    </source>
</evidence>
<protein>
    <recommendedName>
        <fullName evidence="9">Innexin</fullName>
    </recommendedName>
</protein>
<dbReference type="GO" id="GO:0005243">
    <property type="term" value="F:gap junction channel activity"/>
    <property type="evidence" value="ECO:0007669"/>
    <property type="project" value="TreeGrafter"/>
</dbReference>
<feature type="transmembrane region" description="Helical" evidence="9">
    <location>
        <begin position="218"/>
        <end position="239"/>
    </location>
</feature>
<dbReference type="GO" id="GO:0005921">
    <property type="term" value="C:gap junction"/>
    <property type="evidence" value="ECO:0007669"/>
    <property type="project" value="UniProtKB-UniRule"/>
</dbReference>
<dbReference type="EnsemblMetazoa" id="G17118.4">
    <property type="protein sequence ID" value="G17118.4:cds"/>
    <property type="gene ID" value="G17118"/>
</dbReference>
<evidence type="ECO:0000256" key="5">
    <source>
        <dbReference type="ARBA" id="ARBA00022989"/>
    </source>
</evidence>
<evidence type="ECO:0000256" key="8">
    <source>
        <dbReference type="ARBA" id="ARBA00023303"/>
    </source>
</evidence>
<keyword evidence="2 9" id="KW-0813">Transport</keyword>
<evidence type="ECO:0000256" key="4">
    <source>
        <dbReference type="ARBA" id="ARBA00022692"/>
    </source>
</evidence>
<keyword evidence="5 9" id="KW-1133">Transmembrane helix</keyword>
<feature type="region of interest" description="Disordered" evidence="10">
    <location>
        <begin position="418"/>
        <end position="476"/>
    </location>
</feature>
<feature type="transmembrane region" description="Helical" evidence="9">
    <location>
        <begin position="154"/>
        <end position="176"/>
    </location>
</feature>
<evidence type="ECO:0000256" key="6">
    <source>
        <dbReference type="ARBA" id="ARBA00023065"/>
    </source>
</evidence>
<comment type="similarity">
    <text evidence="9">Belongs to the pannexin family.</text>
</comment>
<dbReference type="PROSITE" id="PS51013">
    <property type="entry name" value="PANNEXIN"/>
    <property type="match status" value="1"/>
</dbReference>
<evidence type="ECO:0000256" key="9">
    <source>
        <dbReference type="RuleBase" id="RU010713"/>
    </source>
</evidence>
<dbReference type="PANTHER" id="PTHR11893">
    <property type="entry name" value="INNEXIN"/>
    <property type="match status" value="1"/>
</dbReference>
<dbReference type="GO" id="GO:0005886">
    <property type="term" value="C:plasma membrane"/>
    <property type="evidence" value="ECO:0007669"/>
    <property type="project" value="UniProtKB-SubCell"/>
</dbReference>
<sequence length="476" mass="54092">MEAVSNVVNIGNVDKAGQLLNCLSSGEVFIRHRATSRITLFSVLGATTMDRQITTSVCWRDLKNRMPHLSVESLVDGLNGRWTPLLFFVLGFFALIGQLYMGPVACNFPPEFTESNVKYGTSRCFTATNLYVSRFEPMLVFSKIKDQKYVVRTLYQYVPLILIMQAIFLRIPYILWKLGEKKLGIHFSVKSGNTNDNTRTIGKSLALYLEQWIKDRKINILSIGAFTIFQLFVKLLYFVNVSTHLGLLDPFLKEENQTSFGSQVLGNIRENDARFFQTSPAFPREIMCEYDIWTLTTVQRYTVQCILPFNPYLEQIMAVVWWWLIFLVAATVADGLICFFGAVLPCFRVWFVKSNLLRVELGNLNQTLTEQNISRFSNNKLGEDIIVFLKHIQDQENGCVVMETITELWRLSHSGSVQSSTVGVTSPPHLGGTTEVSNPSAPPYGQHGEHQREPWENEGQGHQHPPSLYPSYSSRA</sequence>
<reference evidence="11" key="1">
    <citation type="submission" date="2022-08" db="UniProtKB">
        <authorList>
            <consortium name="EnsemblMetazoa"/>
        </authorList>
    </citation>
    <scope>IDENTIFICATION</scope>
    <source>
        <strain evidence="11">05x7-T-G4-1.051#20</strain>
    </source>
</reference>
<feature type="compositionally biased region" description="Basic and acidic residues" evidence="10">
    <location>
        <begin position="447"/>
        <end position="461"/>
    </location>
</feature>
<dbReference type="InterPro" id="IPR000990">
    <property type="entry name" value="Innexin"/>
</dbReference>
<name>A0A8W8J756_MAGGI</name>
<evidence type="ECO:0000256" key="10">
    <source>
        <dbReference type="SAM" id="MobiDB-lite"/>
    </source>
</evidence>
<dbReference type="PRINTS" id="PR01262">
    <property type="entry name" value="INNEXIN"/>
</dbReference>
<evidence type="ECO:0000313" key="12">
    <source>
        <dbReference type="Proteomes" id="UP000005408"/>
    </source>
</evidence>
<keyword evidence="4 9" id="KW-0812">Transmembrane</keyword>
<proteinExistence type="inferred from homology"/>
<keyword evidence="3" id="KW-1003">Cell membrane</keyword>
<accession>A0A8W8J756</accession>
<dbReference type="PANTHER" id="PTHR11893:SF36">
    <property type="entry name" value="INNEXIN-5"/>
    <property type="match status" value="1"/>
</dbReference>
<comment type="subcellular location">
    <subcellularLocation>
        <location evidence="1 9">Cell membrane</location>
        <topology evidence="1 9">Multi-pass membrane protein</topology>
    </subcellularLocation>
</comment>
<organism evidence="11 12">
    <name type="scientific">Magallana gigas</name>
    <name type="common">Pacific oyster</name>
    <name type="synonym">Crassostrea gigas</name>
    <dbReference type="NCBI Taxonomy" id="29159"/>
    <lineage>
        <taxon>Eukaryota</taxon>
        <taxon>Metazoa</taxon>
        <taxon>Spiralia</taxon>
        <taxon>Lophotrochozoa</taxon>
        <taxon>Mollusca</taxon>
        <taxon>Bivalvia</taxon>
        <taxon>Autobranchia</taxon>
        <taxon>Pteriomorphia</taxon>
        <taxon>Ostreida</taxon>
        <taxon>Ostreoidea</taxon>
        <taxon>Ostreidae</taxon>
        <taxon>Magallana</taxon>
    </lineage>
</organism>
<keyword evidence="8 9" id="KW-0407">Ion channel</keyword>
<dbReference type="GO" id="GO:0034220">
    <property type="term" value="P:monoatomic ion transmembrane transport"/>
    <property type="evidence" value="ECO:0007669"/>
    <property type="project" value="UniProtKB-KW"/>
</dbReference>
<comment type="function">
    <text evidence="9">Structural component of the gap junctions.</text>
</comment>
<gene>
    <name evidence="9" type="primary">inx</name>
</gene>
<dbReference type="AlphaFoldDB" id="A0A8W8J756"/>
<feature type="transmembrane region" description="Helical" evidence="9">
    <location>
        <begin position="320"/>
        <end position="347"/>
    </location>
</feature>
<evidence type="ECO:0000256" key="1">
    <source>
        <dbReference type="ARBA" id="ARBA00004651"/>
    </source>
</evidence>
<keyword evidence="6 9" id="KW-0406">Ion transport</keyword>
<evidence type="ECO:0000256" key="3">
    <source>
        <dbReference type="ARBA" id="ARBA00022475"/>
    </source>
</evidence>
<keyword evidence="12" id="KW-1185">Reference proteome</keyword>
<dbReference type="Proteomes" id="UP000005408">
    <property type="component" value="Unassembled WGS sequence"/>
</dbReference>
<keyword evidence="7 9" id="KW-0472">Membrane</keyword>